<evidence type="ECO:0000313" key="2">
    <source>
        <dbReference type="Proteomes" id="UP000789920"/>
    </source>
</evidence>
<protein>
    <submittedName>
        <fullName evidence="1">23381_t:CDS:1</fullName>
    </submittedName>
</protein>
<dbReference type="Proteomes" id="UP000789920">
    <property type="component" value="Unassembled WGS sequence"/>
</dbReference>
<organism evidence="1 2">
    <name type="scientific">Racocetra persica</name>
    <dbReference type="NCBI Taxonomy" id="160502"/>
    <lineage>
        <taxon>Eukaryota</taxon>
        <taxon>Fungi</taxon>
        <taxon>Fungi incertae sedis</taxon>
        <taxon>Mucoromycota</taxon>
        <taxon>Glomeromycotina</taxon>
        <taxon>Glomeromycetes</taxon>
        <taxon>Diversisporales</taxon>
        <taxon>Gigasporaceae</taxon>
        <taxon>Racocetra</taxon>
    </lineage>
</organism>
<comment type="caution">
    <text evidence="1">The sequence shown here is derived from an EMBL/GenBank/DDBJ whole genome shotgun (WGS) entry which is preliminary data.</text>
</comment>
<feature type="non-terminal residue" evidence="1">
    <location>
        <position position="1"/>
    </location>
</feature>
<feature type="non-terminal residue" evidence="1">
    <location>
        <position position="606"/>
    </location>
</feature>
<reference evidence="1" key="1">
    <citation type="submission" date="2021-06" db="EMBL/GenBank/DDBJ databases">
        <authorList>
            <person name="Kallberg Y."/>
            <person name="Tangrot J."/>
            <person name="Rosling A."/>
        </authorList>
    </citation>
    <scope>NUCLEOTIDE SEQUENCE</scope>
    <source>
        <strain evidence="1">MA461A</strain>
    </source>
</reference>
<evidence type="ECO:0000313" key="1">
    <source>
        <dbReference type="EMBL" id="CAG8719791.1"/>
    </source>
</evidence>
<name>A0ACA9PRN8_9GLOM</name>
<proteinExistence type="predicted"/>
<sequence length="606" mass="70837">VAPRAKMNQQRGRRFRTAKEAAEAVRRAESKGEALPQEAPFDSTEFMAKLSLQLEYFINKKVSEDANWRGIQIVLSGHGVPGEGEHKIMEYIRNAKAQSDYNPNVRHCLYGLDADLIMLGLLSHDPHFALLREEVTFGPSSKKKKHGRIESQNFYLMHLSLLREYLNLEFSTLRESLPFEYNLERIIDDFILLALFVGNDFIPHLPNLHIAEGALGLMFQVYKKILPQAGGYINDGGVLDMKRLEMIFKELTIFERDIFEGEFVDLKWFKGKQRKYLEQIEKDKKKKKLVITPKQQEIFKQVKELVESRSEKPIHFPVDYPARDRMFIQNLAKDLAIQHSVEYHEDGEDKHVYVEYDSEDESEEEMKETREKVFKKYENAEIIDDDDVEAFEEKERQQYEVKFIDWKKEYYMGKMNIDYDNPEQMDGIVGSYVEGLQWVLHYYYNGVASWGWFYSYHYSPKISDLYDLERFDIQFELGRPFKPFEQLMGVLPEGSKKLLPSAYQDLMIDLDSPIIDFYPKEFDLDMNGKKQDWEAKKSRETNLVKVSYLNHCHCRTETYYLPTLNGLKLVKGLCDGVRLGMKAMAGFPSLETIPHTGILGRHGVKS</sequence>
<accession>A0ACA9PRN8</accession>
<keyword evidence="2" id="KW-1185">Reference proteome</keyword>
<dbReference type="EMBL" id="CAJVQC010022828">
    <property type="protein sequence ID" value="CAG8719791.1"/>
    <property type="molecule type" value="Genomic_DNA"/>
</dbReference>
<gene>
    <name evidence="1" type="ORF">RPERSI_LOCUS11205</name>
</gene>